<dbReference type="GO" id="GO:0005509">
    <property type="term" value="F:calcium ion binding"/>
    <property type="evidence" value="ECO:0007669"/>
    <property type="project" value="InterPro"/>
</dbReference>
<dbReference type="InterPro" id="IPR018247">
    <property type="entry name" value="EF_Hand_1_Ca_BS"/>
</dbReference>
<feature type="region of interest" description="Disordered" evidence="2">
    <location>
        <begin position="69"/>
        <end position="89"/>
    </location>
</feature>
<proteinExistence type="predicted"/>
<reference evidence="4" key="1">
    <citation type="submission" date="2021-02" db="EMBL/GenBank/DDBJ databases">
        <authorList>
            <person name="Dougan E. K."/>
            <person name="Rhodes N."/>
            <person name="Thang M."/>
            <person name="Chan C."/>
        </authorList>
    </citation>
    <scope>NUCLEOTIDE SEQUENCE</scope>
</reference>
<dbReference type="PROSITE" id="PS50222">
    <property type="entry name" value="EF_HAND_2"/>
    <property type="match status" value="1"/>
</dbReference>
<sequence>MLGREASQPVVQMLRNLDRNSDGLVDQQELESFSATHGLDRVSPQEFAKLDLDGDGALSGQELSQTVAESNSVGRQQLLPQRQPPVQLSPEGLDEQFRADSLATTPPFSMTQLSARNAELNVASTAADSVVKELIVQNEAEEQAQAFSRRAIELRANATALAKVSSQRALRAGMTAGEVKARELLQQVDAVEQRAAEVGMYASSTTEVGTRLSATEAVCEELAKRDCACHQLERLRPSQQYEKRATG</sequence>
<organism evidence="4 5">
    <name type="scientific">Symbiodinium natans</name>
    <dbReference type="NCBI Taxonomy" id="878477"/>
    <lineage>
        <taxon>Eukaryota</taxon>
        <taxon>Sar</taxon>
        <taxon>Alveolata</taxon>
        <taxon>Dinophyceae</taxon>
        <taxon>Suessiales</taxon>
        <taxon>Symbiodiniaceae</taxon>
        <taxon>Symbiodinium</taxon>
    </lineage>
</organism>
<evidence type="ECO:0000313" key="4">
    <source>
        <dbReference type="EMBL" id="CAE6909207.1"/>
    </source>
</evidence>
<feature type="compositionally biased region" description="Low complexity" evidence="2">
    <location>
        <begin position="75"/>
        <end position="88"/>
    </location>
</feature>
<keyword evidence="5" id="KW-1185">Reference proteome</keyword>
<dbReference type="AlphaFoldDB" id="A0A812G3K7"/>
<dbReference type="Proteomes" id="UP000604046">
    <property type="component" value="Unassembled WGS sequence"/>
</dbReference>
<dbReference type="PROSITE" id="PS00018">
    <property type="entry name" value="EF_HAND_1"/>
    <property type="match status" value="2"/>
</dbReference>
<dbReference type="Gene3D" id="1.10.238.10">
    <property type="entry name" value="EF-hand"/>
    <property type="match status" value="1"/>
</dbReference>
<evidence type="ECO:0000259" key="3">
    <source>
        <dbReference type="PROSITE" id="PS50222"/>
    </source>
</evidence>
<accession>A0A812G3K7</accession>
<feature type="domain" description="EF-hand" evidence="3">
    <location>
        <begin position="5"/>
        <end position="40"/>
    </location>
</feature>
<dbReference type="SUPFAM" id="SSF47473">
    <property type="entry name" value="EF-hand"/>
    <property type="match status" value="1"/>
</dbReference>
<evidence type="ECO:0000256" key="1">
    <source>
        <dbReference type="ARBA" id="ARBA00022837"/>
    </source>
</evidence>
<evidence type="ECO:0000313" key="5">
    <source>
        <dbReference type="Proteomes" id="UP000604046"/>
    </source>
</evidence>
<evidence type="ECO:0000256" key="2">
    <source>
        <dbReference type="SAM" id="MobiDB-lite"/>
    </source>
</evidence>
<dbReference type="OrthoDB" id="439756at2759"/>
<comment type="caution">
    <text evidence="4">The sequence shown here is derived from an EMBL/GenBank/DDBJ whole genome shotgun (WGS) entry which is preliminary data.</text>
</comment>
<dbReference type="EMBL" id="CAJNDS010000001">
    <property type="protein sequence ID" value="CAE6909207.1"/>
    <property type="molecule type" value="Genomic_DNA"/>
</dbReference>
<gene>
    <name evidence="4" type="ORF">SNAT2548_LOCUS27</name>
</gene>
<protein>
    <recommendedName>
        <fullName evidence="3">EF-hand domain-containing protein</fullName>
    </recommendedName>
</protein>
<dbReference type="Pfam" id="PF13202">
    <property type="entry name" value="EF-hand_5"/>
    <property type="match status" value="2"/>
</dbReference>
<keyword evidence="1" id="KW-0106">Calcium</keyword>
<dbReference type="InterPro" id="IPR011992">
    <property type="entry name" value="EF-hand-dom_pair"/>
</dbReference>
<name>A0A812G3K7_9DINO</name>
<dbReference type="InterPro" id="IPR002048">
    <property type="entry name" value="EF_hand_dom"/>
</dbReference>